<dbReference type="OrthoDB" id="129570at2759"/>
<reference evidence="2" key="1">
    <citation type="submission" date="2023-04" db="EMBL/GenBank/DDBJ databases">
        <title>Phytophthora fragariaefolia NBRC 109709.</title>
        <authorList>
            <person name="Ichikawa N."/>
            <person name="Sato H."/>
            <person name="Tonouchi N."/>
        </authorList>
    </citation>
    <scope>NUCLEOTIDE SEQUENCE</scope>
    <source>
        <strain evidence="2">NBRC 109709</strain>
    </source>
</reference>
<proteinExistence type="predicted"/>
<gene>
    <name evidence="2" type="ORF">Pfra01_001602300</name>
</gene>
<accession>A0A9W6XRC3</accession>
<feature type="region of interest" description="Disordered" evidence="1">
    <location>
        <begin position="119"/>
        <end position="169"/>
    </location>
</feature>
<feature type="compositionally biased region" description="Basic and acidic residues" evidence="1">
    <location>
        <begin position="160"/>
        <end position="169"/>
    </location>
</feature>
<keyword evidence="3" id="KW-1185">Reference proteome</keyword>
<feature type="compositionally biased region" description="Polar residues" evidence="1">
    <location>
        <begin position="119"/>
        <end position="141"/>
    </location>
</feature>
<evidence type="ECO:0000313" key="2">
    <source>
        <dbReference type="EMBL" id="GMF45140.1"/>
    </source>
</evidence>
<protein>
    <submittedName>
        <fullName evidence="2">Unnamed protein product</fullName>
    </submittedName>
</protein>
<feature type="region of interest" description="Disordered" evidence="1">
    <location>
        <begin position="74"/>
        <end position="96"/>
    </location>
</feature>
<dbReference type="AlphaFoldDB" id="A0A9W6XRC3"/>
<dbReference type="PANTHER" id="PTHR34409">
    <property type="entry name" value="SET DOMAIN-CONTAINING PROTEIN"/>
    <property type="match status" value="1"/>
</dbReference>
<organism evidence="2 3">
    <name type="scientific">Phytophthora fragariaefolia</name>
    <dbReference type="NCBI Taxonomy" id="1490495"/>
    <lineage>
        <taxon>Eukaryota</taxon>
        <taxon>Sar</taxon>
        <taxon>Stramenopiles</taxon>
        <taxon>Oomycota</taxon>
        <taxon>Peronosporomycetes</taxon>
        <taxon>Peronosporales</taxon>
        <taxon>Peronosporaceae</taxon>
        <taxon>Phytophthora</taxon>
    </lineage>
</organism>
<dbReference type="Proteomes" id="UP001165121">
    <property type="component" value="Unassembled WGS sequence"/>
</dbReference>
<evidence type="ECO:0000256" key="1">
    <source>
        <dbReference type="SAM" id="MobiDB-lite"/>
    </source>
</evidence>
<comment type="caution">
    <text evidence="2">The sequence shown here is derived from an EMBL/GenBank/DDBJ whole genome shotgun (WGS) entry which is preliminary data.</text>
</comment>
<dbReference type="EMBL" id="BSXT01001790">
    <property type="protein sequence ID" value="GMF45140.1"/>
    <property type="molecule type" value="Genomic_DNA"/>
</dbReference>
<sequence>MLFWEGLLVTSTQPRWLHFTRWRIVAFPSATTKAFDGSLRCSTAPASPRGVPPHIKEAKLLKKAIDDKAKVVIMDDEGDEDDGGNDDEEEDHDEWPDFCCEFNGDESFDYETCTNDHGAVSSTGGDYGTSTEFTTGGTASDDSVHSDETTNSAQTAVAQNEHKVEARRVEREQRCRDELAAHEARYLTDKAEAGERWRQEKIEIEERARHDNEEAPVRTCELMLLIGALTAQQIPAGGLGRSLTSWLDYTWNLEGPSGYKSDKQSLGDGLSFQRLSPECCARTTSSGVRGFDFWSLSWIQYIHRLGGRQTSSFRTPSWTPSALVALLSSRSTILTVQPLFGPVAGRVRWADKICEAASCH</sequence>
<name>A0A9W6XRC3_9STRA</name>
<evidence type="ECO:0000313" key="3">
    <source>
        <dbReference type="Proteomes" id="UP001165121"/>
    </source>
</evidence>
<dbReference type="PANTHER" id="PTHR34409:SF1">
    <property type="entry name" value="MYB-LIKE DOMAIN-CONTAINING PROTEIN"/>
    <property type="match status" value="1"/>
</dbReference>
<feature type="compositionally biased region" description="Polar residues" evidence="1">
    <location>
        <begin position="149"/>
        <end position="158"/>
    </location>
</feature>